<sequence>MHALIFFFQFTLFQTTLSERLTGKQRRPPYVNGACPVWTNEIAPTNQVIIAPVALSQTILGSPLTGDLR</sequence>
<evidence type="ECO:0000313" key="3">
    <source>
        <dbReference type="Proteomes" id="UP001283361"/>
    </source>
</evidence>
<accession>A0AAE1D208</accession>
<comment type="caution">
    <text evidence="2">The sequence shown here is derived from an EMBL/GenBank/DDBJ whole genome shotgun (WGS) entry which is preliminary data.</text>
</comment>
<organism evidence="2 3">
    <name type="scientific">Elysia crispata</name>
    <name type="common">lettuce slug</name>
    <dbReference type="NCBI Taxonomy" id="231223"/>
    <lineage>
        <taxon>Eukaryota</taxon>
        <taxon>Metazoa</taxon>
        <taxon>Spiralia</taxon>
        <taxon>Lophotrochozoa</taxon>
        <taxon>Mollusca</taxon>
        <taxon>Gastropoda</taxon>
        <taxon>Heterobranchia</taxon>
        <taxon>Euthyneura</taxon>
        <taxon>Panpulmonata</taxon>
        <taxon>Sacoglossa</taxon>
        <taxon>Placobranchoidea</taxon>
        <taxon>Plakobranchidae</taxon>
        <taxon>Elysia</taxon>
    </lineage>
</organism>
<reference evidence="2" key="1">
    <citation type="journal article" date="2023" name="G3 (Bethesda)">
        <title>A reference genome for the long-term kleptoplast-retaining sea slug Elysia crispata morphotype clarki.</title>
        <authorList>
            <person name="Eastman K.E."/>
            <person name="Pendleton A.L."/>
            <person name="Shaikh M.A."/>
            <person name="Suttiyut T."/>
            <person name="Ogas R."/>
            <person name="Tomko P."/>
            <person name="Gavelis G."/>
            <person name="Widhalm J.R."/>
            <person name="Wisecaver J.H."/>
        </authorList>
    </citation>
    <scope>NUCLEOTIDE SEQUENCE</scope>
    <source>
        <strain evidence="2">ECLA1</strain>
    </source>
</reference>
<gene>
    <name evidence="2" type="ORF">RRG08_045653</name>
</gene>
<feature type="chain" id="PRO_5042077763" description="Secreted protein" evidence="1">
    <location>
        <begin position="19"/>
        <end position="69"/>
    </location>
</feature>
<evidence type="ECO:0000313" key="2">
    <source>
        <dbReference type="EMBL" id="KAK3753077.1"/>
    </source>
</evidence>
<feature type="signal peptide" evidence="1">
    <location>
        <begin position="1"/>
        <end position="18"/>
    </location>
</feature>
<dbReference type="AlphaFoldDB" id="A0AAE1D208"/>
<dbReference type="Proteomes" id="UP001283361">
    <property type="component" value="Unassembled WGS sequence"/>
</dbReference>
<keyword evidence="3" id="KW-1185">Reference proteome</keyword>
<protein>
    <recommendedName>
        <fullName evidence="4">Secreted protein</fullName>
    </recommendedName>
</protein>
<name>A0AAE1D208_9GAST</name>
<proteinExistence type="predicted"/>
<evidence type="ECO:0008006" key="4">
    <source>
        <dbReference type="Google" id="ProtNLM"/>
    </source>
</evidence>
<keyword evidence="1" id="KW-0732">Signal</keyword>
<dbReference type="EMBL" id="JAWDGP010005721">
    <property type="protein sequence ID" value="KAK3753077.1"/>
    <property type="molecule type" value="Genomic_DNA"/>
</dbReference>
<evidence type="ECO:0000256" key="1">
    <source>
        <dbReference type="SAM" id="SignalP"/>
    </source>
</evidence>